<keyword evidence="4" id="KW-1185">Reference proteome</keyword>
<reference evidence="3 4" key="1">
    <citation type="journal article" date="2019" name="Int. J. Syst. Evol. Microbiol.">
        <title>The Global Catalogue of Microorganisms (GCM) 10K type strain sequencing project: providing services to taxonomists for standard genome sequencing and annotation.</title>
        <authorList>
            <consortium name="The Broad Institute Genomics Platform"/>
            <consortium name="The Broad Institute Genome Sequencing Center for Infectious Disease"/>
            <person name="Wu L."/>
            <person name="Ma J."/>
        </authorList>
    </citation>
    <scope>NUCLEOTIDE SEQUENCE [LARGE SCALE GENOMIC DNA]</scope>
    <source>
        <strain evidence="3 4">CGMCC 1.12553</strain>
    </source>
</reference>
<feature type="compositionally biased region" description="Polar residues" evidence="1">
    <location>
        <begin position="1"/>
        <end position="11"/>
    </location>
</feature>
<feature type="region of interest" description="Disordered" evidence="1">
    <location>
        <begin position="1"/>
        <end position="35"/>
    </location>
</feature>
<comment type="caution">
    <text evidence="3">The sequence shown here is derived from an EMBL/GenBank/DDBJ whole genome shotgun (WGS) entry which is preliminary data.</text>
</comment>
<organism evidence="3 4">
    <name type="scientific">Halobium salinum</name>
    <dbReference type="NCBI Taxonomy" id="1364940"/>
    <lineage>
        <taxon>Archaea</taxon>
        <taxon>Methanobacteriati</taxon>
        <taxon>Methanobacteriota</taxon>
        <taxon>Stenosarchaea group</taxon>
        <taxon>Halobacteria</taxon>
        <taxon>Halobacteriales</taxon>
        <taxon>Haloferacaceae</taxon>
        <taxon>Halobium</taxon>
    </lineage>
</organism>
<evidence type="ECO:0000256" key="1">
    <source>
        <dbReference type="SAM" id="MobiDB-lite"/>
    </source>
</evidence>
<dbReference type="EMBL" id="JBHSDS010000017">
    <property type="protein sequence ID" value="MFC4360595.1"/>
    <property type="molecule type" value="Genomic_DNA"/>
</dbReference>
<feature type="compositionally biased region" description="Polar residues" evidence="1">
    <location>
        <begin position="18"/>
        <end position="30"/>
    </location>
</feature>
<name>A0ABD5PIW5_9EURY</name>
<feature type="region of interest" description="Disordered" evidence="1">
    <location>
        <begin position="439"/>
        <end position="458"/>
    </location>
</feature>
<dbReference type="RefSeq" id="WP_267620943.1">
    <property type="nucleotide sequence ID" value="NZ_JAODIW010000005.1"/>
</dbReference>
<dbReference type="Proteomes" id="UP001595921">
    <property type="component" value="Unassembled WGS sequence"/>
</dbReference>
<dbReference type="InterPro" id="IPR006561">
    <property type="entry name" value="DZF_dom"/>
</dbReference>
<dbReference type="AlphaFoldDB" id="A0ABD5PIW5"/>
<accession>A0ABD5PIW5</accession>
<gene>
    <name evidence="3" type="ORF">ACFO0N_21840</name>
</gene>
<evidence type="ECO:0000313" key="3">
    <source>
        <dbReference type="EMBL" id="MFC4360595.1"/>
    </source>
</evidence>
<proteinExistence type="predicted"/>
<feature type="domain" description="DZF" evidence="2">
    <location>
        <begin position="273"/>
        <end position="458"/>
    </location>
</feature>
<evidence type="ECO:0000313" key="4">
    <source>
        <dbReference type="Proteomes" id="UP001595921"/>
    </source>
</evidence>
<sequence length="458" mass="52454">MKRVNTMSTQSTDDEVTDATTKSSEASNPRSFERNEYFHGKLMTARDMRVEQDYHRDRLHTLSQHVLGSGLVCGLETDVRIDTTEGHVEACVHPGLAIDRQGRPINVPDQQWTEAKYVGDEDHRTDELERIAVYLTYKECFTDTVPAPDVTNVCEERCCYNRVIEQFDVTYTEVEPTEHKMVPSITFPTQREFEAYEENGAENHANPMLFEMARDFYDDDHALRCEAYGDFSLLLGIFERDEESNEYVYFEECTKSSRSDKRDEFDESDADRRPFVYSNDMLYAVLARHATNYANPHEVSINEVIGVDGNITLRSKAETITVTQNPPTDESEGEGWVNLEVNPGKIDELQELKACVGVLAELLKIHSEVIAKLIHVCAKPDTQALQTKQTDTIDEFRTLMTELNKLCGAYIPEDDDILREKFQSIGQEQYSHEYLAQQMVQPEGEEVEDDEGEDDDEN</sequence>
<evidence type="ECO:0000259" key="2">
    <source>
        <dbReference type="PROSITE" id="PS51703"/>
    </source>
</evidence>
<protein>
    <recommendedName>
        <fullName evidence="2">DZF domain-containing protein</fullName>
    </recommendedName>
</protein>
<feature type="compositionally biased region" description="Acidic residues" evidence="1">
    <location>
        <begin position="443"/>
        <end position="458"/>
    </location>
</feature>
<dbReference type="PROSITE" id="PS51703">
    <property type="entry name" value="DZF"/>
    <property type="match status" value="1"/>
</dbReference>